<keyword evidence="8" id="KW-0970">Cilium biogenesis/degradation</keyword>
<comment type="similarity">
    <text evidence="3">Belongs to the WD repeat fritz family.</text>
</comment>
<dbReference type="GeneID" id="107224760"/>
<keyword evidence="9" id="KW-0969">Cilium</keyword>
<evidence type="ECO:0000313" key="15">
    <source>
        <dbReference type="Proteomes" id="UP000829291"/>
    </source>
</evidence>
<evidence type="ECO:0000256" key="13">
    <source>
        <dbReference type="SAM" id="MobiDB-lite"/>
    </source>
</evidence>
<dbReference type="InterPro" id="IPR036322">
    <property type="entry name" value="WD40_repeat_dom_sf"/>
</dbReference>
<dbReference type="PANTHER" id="PTHR13667">
    <property type="entry name" value="HOMOLOC-13"/>
    <property type="match status" value="1"/>
</dbReference>
<dbReference type="Proteomes" id="UP000829291">
    <property type="component" value="Chromosome 3"/>
</dbReference>
<evidence type="ECO:0000256" key="14">
    <source>
        <dbReference type="SAM" id="SignalP"/>
    </source>
</evidence>
<feature type="chain" id="PRO_5045113886" evidence="14">
    <location>
        <begin position="18"/>
        <end position="1250"/>
    </location>
</feature>
<evidence type="ECO:0000256" key="1">
    <source>
        <dbReference type="ARBA" id="ARBA00004236"/>
    </source>
</evidence>
<evidence type="ECO:0000313" key="16">
    <source>
        <dbReference type="RefSeq" id="XP_046589932.1"/>
    </source>
</evidence>
<keyword evidence="11" id="KW-0206">Cytoskeleton</keyword>
<evidence type="ECO:0000256" key="5">
    <source>
        <dbReference type="ARBA" id="ARBA00022490"/>
    </source>
</evidence>
<protein>
    <submittedName>
        <fullName evidence="16">WD repeat-containing and planar cell polarity effector protein fritz isoform X1</fullName>
    </submittedName>
</protein>
<feature type="region of interest" description="Disordered" evidence="13">
    <location>
        <begin position="621"/>
        <end position="655"/>
    </location>
</feature>
<dbReference type="Pfam" id="PF11768">
    <property type="entry name" value="Frtz"/>
    <property type="match status" value="1"/>
</dbReference>
<keyword evidence="4" id="KW-1003">Cell membrane</keyword>
<evidence type="ECO:0000256" key="4">
    <source>
        <dbReference type="ARBA" id="ARBA00022475"/>
    </source>
</evidence>
<gene>
    <name evidence="16" type="primary">LOC107224760</name>
</gene>
<dbReference type="SUPFAM" id="SSF50978">
    <property type="entry name" value="WD40 repeat-like"/>
    <property type="match status" value="1"/>
</dbReference>
<dbReference type="InterPro" id="IPR024511">
    <property type="entry name" value="Frtz"/>
</dbReference>
<keyword evidence="15" id="KW-1185">Reference proteome</keyword>
<dbReference type="RefSeq" id="XP_046589932.1">
    <property type="nucleotide sequence ID" value="XM_046733976.1"/>
</dbReference>
<evidence type="ECO:0000256" key="7">
    <source>
        <dbReference type="ARBA" id="ARBA00022737"/>
    </source>
</evidence>
<proteinExistence type="inferred from homology"/>
<evidence type="ECO:0000256" key="9">
    <source>
        <dbReference type="ARBA" id="ARBA00023069"/>
    </source>
</evidence>
<feature type="region of interest" description="Disordered" evidence="13">
    <location>
        <begin position="713"/>
        <end position="738"/>
    </location>
</feature>
<organism evidence="15 16">
    <name type="scientific">Neodiprion lecontei</name>
    <name type="common">Redheaded pine sawfly</name>
    <dbReference type="NCBI Taxonomy" id="441921"/>
    <lineage>
        <taxon>Eukaryota</taxon>
        <taxon>Metazoa</taxon>
        <taxon>Ecdysozoa</taxon>
        <taxon>Arthropoda</taxon>
        <taxon>Hexapoda</taxon>
        <taxon>Insecta</taxon>
        <taxon>Pterygota</taxon>
        <taxon>Neoptera</taxon>
        <taxon>Endopterygota</taxon>
        <taxon>Hymenoptera</taxon>
        <taxon>Tenthredinoidea</taxon>
        <taxon>Diprionidae</taxon>
        <taxon>Diprioninae</taxon>
        <taxon>Neodiprion</taxon>
    </lineage>
</organism>
<feature type="region of interest" description="Disordered" evidence="13">
    <location>
        <begin position="1217"/>
        <end position="1240"/>
    </location>
</feature>
<evidence type="ECO:0000256" key="2">
    <source>
        <dbReference type="ARBA" id="ARBA00004430"/>
    </source>
</evidence>
<keyword evidence="14" id="KW-0732">Signal</keyword>
<feature type="compositionally biased region" description="Basic and acidic residues" evidence="13">
    <location>
        <begin position="1221"/>
        <end position="1240"/>
    </location>
</feature>
<accession>A0ABM3FPJ4</accession>
<sequence>MIKLFFVMTILLGETNFWTFEDVVNIKDTDFGAFRYHDKRTENLYAEGKRSYGKKRGMVCVPQNKKANKLKDSIKYLEEQLKDHSVVYCQWCDHCVVQLLLSSGLLIHIQINLSTGDIQKMIFDKYLVGKVLDHMSDVIITKSHLMCTYNDNQVTLVHFTKPKRHMFEKMSRLDPKLVLFDLSGPSGRRLDKKIQFNKTGDLIVVWWKSTVNEVFPWSPVVKEHDRANVHLYRLIGIKIELLCFLRTEFDPLCVTFSTYHENMIHSVEQKVSRKGEVTIEWRVYEVSQQGKLQRIAVTSVPLPTHTSCIKFSPNHDMLLLCCIDGSVTLHDQARGTNNTVKAAFIPTLASWHSDGMAFTISNERGQFQHYDISLTCLRSQILNEDTTPANILDLSSYFSRNQPALLRMEWSKGITSHDCPESYGNGDSLFLLLFERGPLGIIKFIEGSNLSGDILVRRHLNLSQVERAISLLLAMNWDTYPEVCMHSLNQILNYLFKSTLTPEREGLIQTALGSFHVPITPISQTVQEEYGEEVRDLTRRFFHHLLRHRLFEKAFRLAIDLNDHDLFMDIHFYALITNDTEMATAAKGKAETILVRSNSCSSTHSTCSRRSCSLCSSSESQAESESYSEESETEDSPRREKLSSTVPLKRNNVKSVDSNIPPLPVLHPHHYNRKSLISTSFNAVESPTINSLNSDKNLMSTAFNVPSVNHLTSEPCDNSPTNVSRNNDPLTSPYSNPNLCATSTNNSARNLPLFNDVIGDLMSTSFSNNSISPIFNHSSNTINDKSFDNKSNTISSPTFNNVSSNAKISTILQDTKNLTTTLFNNPTYDTELFDNTSNKSSSFSNIESPHISTPFSNLISNSMSKSYGDLYNGFNSTSKYSMNIPPILYGMKPPGVNASPSNTLVSMLFNDSISTDKLSTTPFFDPNGSLMSTSFSNFDKELTSDFGNTGKDTFAPTSINPVDNPIHNHSPIKSIKKHCPMPVPPPPSIKNSYNYVHSLPNKSYQLSHSTLGLANIDEPVQRFQSRLLNSTAKVLHRQNSVSTILQNHHKRNNKFQSTKTYRVNYDLDFVPFYGSCDNLDSHAPINHLRSNSQLQTKLRESRHLKHSFLQNCANLNISKEQKFSSNISPQLIINSSFSKPKSNTQIPPAVETLTSSEKPKVKFSDTVTHILVPGSGQPYRPVQKRSVTQLHPMDPKRELAESLPLCLGNEDYLKDFQPLSKDSETDSTKEPHSKQPDESAKIKIVHFGLL</sequence>
<evidence type="ECO:0000256" key="11">
    <source>
        <dbReference type="ARBA" id="ARBA00023212"/>
    </source>
</evidence>
<keyword evidence="5" id="KW-0963">Cytoplasm</keyword>
<evidence type="ECO:0000256" key="8">
    <source>
        <dbReference type="ARBA" id="ARBA00022794"/>
    </source>
</evidence>
<evidence type="ECO:0000256" key="3">
    <source>
        <dbReference type="ARBA" id="ARBA00006059"/>
    </source>
</evidence>
<evidence type="ECO:0000256" key="12">
    <source>
        <dbReference type="ARBA" id="ARBA00023273"/>
    </source>
</evidence>
<comment type="subcellular location">
    <subcellularLocation>
        <location evidence="1">Cell membrane</location>
    </subcellularLocation>
    <subcellularLocation>
        <location evidence="2">Cytoplasm</location>
        <location evidence="2">Cytoskeleton</location>
        <location evidence="2">Cilium axoneme</location>
    </subcellularLocation>
</comment>
<keyword evidence="12" id="KW-0966">Cell projection</keyword>
<evidence type="ECO:0000256" key="10">
    <source>
        <dbReference type="ARBA" id="ARBA00023136"/>
    </source>
</evidence>
<evidence type="ECO:0000256" key="6">
    <source>
        <dbReference type="ARBA" id="ARBA00022574"/>
    </source>
</evidence>
<keyword evidence="6" id="KW-0853">WD repeat</keyword>
<keyword evidence="10" id="KW-0472">Membrane</keyword>
<keyword evidence="7" id="KW-0677">Repeat</keyword>
<name>A0ABM3FPJ4_NEOLC</name>
<reference evidence="16" key="1">
    <citation type="submission" date="2025-08" db="UniProtKB">
        <authorList>
            <consortium name="RefSeq"/>
        </authorList>
    </citation>
    <scope>IDENTIFICATION</scope>
    <source>
        <tissue evidence="16">Thorax and Abdomen</tissue>
    </source>
</reference>
<dbReference type="PANTHER" id="PTHR13667:SF5">
    <property type="entry name" value="WD REPEAT-CONTAINING AND PLANAR CELL POLARITY EFFECTOR PROTEIN FRITZ HOMOLOG"/>
    <property type="match status" value="1"/>
</dbReference>
<feature type="signal peptide" evidence="14">
    <location>
        <begin position="1"/>
        <end position="17"/>
    </location>
</feature>